<dbReference type="InterPro" id="IPR051797">
    <property type="entry name" value="TrmB-like"/>
</dbReference>
<dbReference type="Gene3D" id="1.10.10.10">
    <property type="entry name" value="Winged helix-like DNA-binding domain superfamily/Winged helix DNA-binding domain"/>
    <property type="match status" value="1"/>
</dbReference>
<dbReference type="PANTHER" id="PTHR34293:SF1">
    <property type="entry name" value="HTH-TYPE TRANSCRIPTIONAL REGULATOR TRMBL2"/>
    <property type="match status" value="1"/>
</dbReference>
<dbReference type="InterPro" id="IPR036388">
    <property type="entry name" value="WH-like_DNA-bd_sf"/>
</dbReference>
<feature type="domain" description="Transcription regulator TrmB N-terminal" evidence="1">
    <location>
        <begin position="9"/>
        <end position="74"/>
    </location>
</feature>
<evidence type="ECO:0000313" key="3">
    <source>
        <dbReference type="Proteomes" id="UP001273136"/>
    </source>
</evidence>
<dbReference type="AlphaFoldDB" id="A0AAE4MCM3"/>
<gene>
    <name evidence="2" type="ORF">McpAg1_03980</name>
</gene>
<dbReference type="Proteomes" id="UP001273136">
    <property type="component" value="Unassembled WGS sequence"/>
</dbReference>
<organism evidence="2 3">
    <name type="scientific">Methanorbis furvi</name>
    <dbReference type="NCBI Taxonomy" id="3028299"/>
    <lineage>
        <taxon>Archaea</taxon>
        <taxon>Methanobacteriati</taxon>
        <taxon>Methanobacteriota</taxon>
        <taxon>Stenosarchaea group</taxon>
        <taxon>Methanomicrobia</taxon>
        <taxon>Methanomicrobiales</taxon>
        <taxon>Methanocorpusculaceae</taxon>
        <taxon>Methanorbis</taxon>
    </lineage>
</organism>
<keyword evidence="3" id="KW-1185">Reference proteome</keyword>
<dbReference type="RefSeq" id="WP_338093611.1">
    <property type="nucleotide sequence ID" value="NZ_JAWDKA010000002.1"/>
</dbReference>
<dbReference type="SUPFAM" id="SSF46785">
    <property type="entry name" value="Winged helix' DNA-binding domain"/>
    <property type="match status" value="1"/>
</dbReference>
<dbReference type="Pfam" id="PF01978">
    <property type="entry name" value="TrmB"/>
    <property type="match status" value="1"/>
</dbReference>
<dbReference type="EMBL" id="JAWDKA010000002">
    <property type="protein sequence ID" value="MDV0441218.1"/>
    <property type="molecule type" value="Genomic_DNA"/>
</dbReference>
<dbReference type="InterPro" id="IPR036390">
    <property type="entry name" value="WH_DNA-bd_sf"/>
</dbReference>
<dbReference type="InterPro" id="IPR002831">
    <property type="entry name" value="Tscrpt_reg_TrmB_N"/>
</dbReference>
<comment type="caution">
    <text evidence="2">The sequence shown here is derived from an EMBL/GenBank/DDBJ whole genome shotgun (WGS) entry which is preliminary data.</text>
</comment>
<name>A0AAE4MCM3_9EURY</name>
<dbReference type="PANTHER" id="PTHR34293">
    <property type="entry name" value="HTH-TYPE TRANSCRIPTIONAL REGULATOR TRMBL2"/>
    <property type="match status" value="1"/>
</dbReference>
<sequence length="248" mass="28867">MNEELVSRLKKFGMNEYEAKVYSSLFELRVASAREVHDLTSIPRGRVYETLDRLMEKRFVGCSGASPVRYHVNDVAKTFEHIKTDTMSALNELSEYLTDLERDRPARLTQAYELQNAHAIESQIRLMFQRAKSEMIIFCDDAEFLKRYAFDLVDLQKRLDLYVVLRNRKLAENTSLKCYLGGREIENGFFSPHVPDDRSIKLRLAIYADRRDFLQIVEDSGDVLGIFLSNDLFSGYLYHCILDEIKPI</sequence>
<accession>A0AAE4MCM3</accession>
<protein>
    <recommendedName>
        <fullName evidence="1">Transcription regulator TrmB N-terminal domain-containing protein</fullName>
    </recommendedName>
</protein>
<evidence type="ECO:0000313" key="2">
    <source>
        <dbReference type="EMBL" id="MDV0441218.1"/>
    </source>
</evidence>
<proteinExistence type="predicted"/>
<evidence type="ECO:0000259" key="1">
    <source>
        <dbReference type="Pfam" id="PF01978"/>
    </source>
</evidence>
<reference evidence="2" key="1">
    <citation type="submission" date="2023-06" db="EMBL/GenBank/DDBJ databases">
        <title>Genome sequence of Methancorpusculaceae sp. Ag1.</title>
        <authorList>
            <person name="Protasov E."/>
            <person name="Platt K."/>
            <person name="Poehlein A."/>
            <person name="Daniel R."/>
            <person name="Brune A."/>
        </authorList>
    </citation>
    <scope>NUCLEOTIDE SEQUENCE</scope>
    <source>
        <strain evidence="2">Ag1</strain>
    </source>
</reference>